<dbReference type="Proteomes" id="UP001162156">
    <property type="component" value="Unassembled WGS sequence"/>
</dbReference>
<evidence type="ECO:0000313" key="3">
    <source>
        <dbReference type="Proteomes" id="UP001162156"/>
    </source>
</evidence>
<name>A0AAV8YFY6_9CUCU</name>
<protein>
    <submittedName>
        <fullName evidence="2">Uncharacterized protein</fullName>
    </submittedName>
</protein>
<accession>A0AAV8YFY6</accession>
<sequence>MSEAMEKAGQSSKPIHLIGVSSYSQRNDKENMQRSIQRERLSRSLDLDEDDDDNFGKSIYSLKKIVFCFFYTSCRFMYITFI</sequence>
<reference evidence="2" key="1">
    <citation type="journal article" date="2023" name="Insect Mol. Biol.">
        <title>Genome sequencing provides insights into the evolution of gene families encoding plant cell wall-degrading enzymes in longhorned beetles.</title>
        <authorList>
            <person name="Shin N.R."/>
            <person name="Okamura Y."/>
            <person name="Kirsch R."/>
            <person name="Pauchet Y."/>
        </authorList>
    </citation>
    <scope>NUCLEOTIDE SEQUENCE</scope>
    <source>
        <strain evidence="2">RBIC_L_NR</strain>
    </source>
</reference>
<proteinExistence type="predicted"/>
<dbReference type="EMBL" id="JANEYF010002186">
    <property type="protein sequence ID" value="KAJ8950162.1"/>
    <property type="molecule type" value="Genomic_DNA"/>
</dbReference>
<gene>
    <name evidence="2" type="ORF">NQ314_008015</name>
</gene>
<feature type="compositionally biased region" description="Basic and acidic residues" evidence="1">
    <location>
        <begin position="26"/>
        <end position="36"/>
    </location>
</feature>
<comment type="caution">
    <text evidence="2">The sequence shown here is derived from an EMBL/GenBank/DDBJ whole genome shotgun (WGS) entry which is preliminary data.</text>
</comment>
<evidence type="ECO:0000256" key="1">
    <source>
        <dbReference type="SAM" id="MobiDB-lite"/>
    </source>
</evidence>
<evidence type="ECO:0000313" key="2">
    <source>
        <dbReference type="EMBL" id="KAJ8950162.1"/>
    </source>
</evidence>
<dbReference type="AlphaFoldDB" id="A0AAV8YFY6"/>
<organism evidence="2 3">
    <name type="scientific">Rhamnusium bicolor</name>
    <dbReference type="NCBI Taxonomy" id="1586634"/>
    <lineage>
        <taxon>Eukaryota</taxon>
        <taxon>Metazoa</taxon>
        <taxon>Ecdysozoa</taxon>
        <taxon>Arthropoda</taxon>
        <taxon>Hexapoda</taxon>
        <taxon>Insecta</taxon>
        <taxon>Pterygota</taxon>
        <taxon>Neoptera</taxon>
        <taxon>Endopterygota</taxon>
        <taxon>Coleoptera</taxon>
        <taxon>Polyphaga</taxon>
        <taxon>Cucujiformia</taxon>
        <taxon>Chrysomeloidea</taxon>
        <taxon>Cerambycidae</taxon>
        <taxon>Lepturinae</taxon>
        <taxon>Rhagiini</taxon>
        <taxon>Rhamnusium</taxon>
    </lineage>
</organism>
<feature type="region of interest" description="Disordered" evidence="1">
    <location>
        <begin position="1"/>
        <end position="36"/>
    </location>
</feature>
<keyword evidence="3" id="KW-1185">Reference proteome</keyword>